<gene>
    <name evidence="3" type="ORF">GWK15_23870</name>
    <name evidence="2" type="ORF">GXW75_15320</name>
</gene>
<proteinExistence type="predicted"/>
<dbReference type="EMBL" id="JAAEDK010000034">
    <property type="protein sequence ID" value="MBR0660626.1"/>
    <property type="molecule type" value="Genomic_DNA"/>
</dbReference>
<dbReference type="Pfam" id="PF13276">
    <property type="entry name" value="HTH_21"/>
    <property type="match status" value="1"/>
</dbReference>
<reference evidence="3 4" key="2">
    <citation type="submission" date="2020-02" db="EMBL/GenBank/DDBJ databases">
        <authorList>
            <person name="Sun Q."/>
            <person name="Inoue M."/>
        </authorList>
    </citation>
    <scope>NUCLEOTIDE SEQUENCE [LARGE SCALE GENOMIC DNA]</scope>
    <source>
        <strain evidence="3 4">KCTC 22478</strain>
    </source>
</reference>
<protein>
    <submittedName>
        <fullName evidence="2">Transposase</fullName>
    </submittedName>
</protein>
<dbReference type="AlphaFoldDB" id="A0A9X9WJW6"/>
<feature type="domain" description="HTH-like" evidence="1">
    <location>
        <begin position="12"/>
        <end position="59"/>
    </location>
</feature>
<evidence type="ECO:0000313" key="4">
    <source>
        <dbReference type="Proteomes" id="UP000746741"/>
    </source>
</evidence>
<evidence type="ECO:0000259" key="1">
    <source>
        <dbReference type="Pfam" id="PF13276"/>
    </source>
</evidence>
<accession>A0A9X9WJW6</accession>
<evidence type="ECO:0000313" key="5">
    <source>
        <dbReference type="Proteomes" id="UP001138708"/>
    </source>
</evidence>
<dbReference type="EMBL" id="JAAVUP010000017">
    <property type="protein sequence ID" value="NKE20015.1"/>
    <property type="molecule type" value="Genomic_DNA"/>
</dbReference>
<dbReference type="Proteomes" id="UP001138708">
    <property type="component" value="Unassembled WGS sequence"/>
</dbReference>
<name>A0A9X9WJW6_9PROT</name>
<keyword evidence="4" id="KW-1185">Reference proteome</keyword>
<organism evidence="2 5">
    <name type="scientific">Neoroseomonas oryzicola</name>
    <dbReference type="NCBI Taxonomy" id="535904"/>
    <lineage>
        <taxon>Bacteria</taxon>
        <taxon>Pseudomonadati</taxon>
        <taxon>Pseudomonadota</taxon>
        <taxon>Alphaproteobacteria</taxon>
        <taxon>Acetobacterales</taxon>
        <taxon>Acetobacteraceae</taxon>
        <taxon>Neoroseomonas</taxon>
    </lineage>
</organism>
<reference evidence="2" key="1">
    <citation type="submission" date="2020-01" db="EMBL/GenBank/DDBJ databases">
        <authorList>
            <person name="Rat A."/>
        </authorList>
    </citation>
    <scope>NUCLEOTIDE SEQUENCE</scope>
    <source>
        <strain evidence="2">LMG 31161</strain>
    </source>
</reference>
<reference evidence="2" key="3">
    <citation type="journal article" date="2021" name="Syst. Appl. Microbiol.">
        <title>Roseomonas hellenica sp. nov., isolated from roots of wild-growing Alkanna tinctoria.</title>
        <authorList>
            <person name="Rat A."/>
            <person name="Naranjo H.D."/>
            <person name="Lebbe L."/>
            <person name="Cnockaert M."/>
            <person name="Krigas N."/>
            <person name="Grigoriadou K."/>
            <person name="Maloupa E."/>
            <person name="Willems A."/>
        </authorList>
    </citation>
    <scope>NUCLEOTIDE SEQUENCE</scope>
    <source>
        <strain evidence="2">LMG 31161</strain>
    </source>
</reference>
<dbReference type="RefSeq" id="WP_168043921.1">
    <property type="nucleotide sequence ID" value="NZ_JAAEDK010000034.1"/>
</dbReference>
<comment type="caution">
    <text evidence="2">The sequence shown here is derived from an EMBL/GenBank/DDBJ whole genome shotgun (WGS) entry which is preliminary data.</text>
</comment>
<sequence length="104" mass="11882">MRADVVALTDAVLSLAAEYVRYGYRRITALLRVEGWRVNAKRVECFWRRAGLTVPRQQPKLCCRSRLTRSALMFLAAIRRYAANPAPWTGGRATMMHVDGTWIV</sequence>
<evidence type="ECO:0000313" key="2">
    <source>
        <dbReference type="EMBL" id="MBR0660626.1"/>
    </source>
</evidence>
<dbReference type="InterPro" id="IPR025948">
    <property type="entry name" value="HTH-like_dom"/>
</dbReference>
<evidence type="ECO:0000313" key="3">
    <source>
        <dbReference type="EMBL" id="NKE20015.1"/>
    </source>
</evidence>
<dbReference type="Proteomes" id="UP000746741">
    <property type="component" value="Unassembled WGS sequence"/>
</dbReference>